<dbReference type="PANTHER" id="PTHR35573:SF3">
    <property type="entry name" value="ML DOMAIN-CONTAINING PROTEIN"/>
    <property type="match status" value="1"/>
</dbReference>
<dbReference type="AlphaFoldDB" id="A0A8J2Q6M3"/>
<evidence type="ECO:0000313" key="3">
    <source>
        <dbReference type="Proteomes" id="UP000746747"/>
    </source>
</evidence>
<evidence type="ECO:0000256" key="1">
    <source>
        <dbReference type="SAM" id="SignalP"/>
    </source>
</evidence>
<dbReference type="Proteomes" id="UP000746747">
    <property type="component" value="Unassembled WGS sequence"/>
</dbReference>
<protein>
    <recommendedName>
        <fullName evidence="4">MD-2-related lipid-recognition domain-containing protein</fullName>
    </recommendedName>
</protein>
<dbReference type="EMBL" id="CAKAEH010001771">
    <property type="protein sequence ID" value="CAG9539341.1"/>
    <property type="molecule type" value="Genomic_DNA"/>
</dbReference>
<keyword evidence="3" id="KW-1185">Reference proteome</keyword>
<sequence length="177" mass="19943">MLLSLITIISTLQFTIADKFPNGTDTKMNFFSCSTVDIITVSSIELFDQNGLLMYPIKLEELATVKLKSYNNGNVVAKDTVSIDVYAYVENDGTWIWENVIPGPLQFLLHNIDGCKMAHNCPLTKGDLELTLPLDLYKYAILFSFIDKTIAHQFIIKQYDAESGQEISCETIQFKLA</sequence>
<feature type="signal peptide" evidence="1">
    <location>
        <begin position="1"/>
        <end position="17"/>
    </location>
</feature>
<name>A0A8J2Q6M3_9BILA</name>
<proteinExistence type="predicted"/>
<evidence type="ECO:0000313" key="2">
    <source>
        <dbReference type="EMBL" id="CAG9539341.1"/>
    </source>
</evidence>
<evidence type="ECO:0008006" key="4">
    <source>
        <dbReference type="Google" id="ProtNLM"/>
    </source>
</evidence>
<organism evidence="2 3">
    <name type="scientific">Cercopithifilaria johnstoni</name>
    <dbReference type="NCBI Taxonomy" id="2874296"/>
    <lineage>
        <taxon>Eukaryota</taxon>
        <taxon>Metazoa</taxon>
        <taxon>Ecdysozoa</taxon>
        <taxon>Nematoda</taxon>
        <taxon>Chromadorea</taxon>
        <taxon>Rhabditida</taxon>
        <taxon>Spirurina</taxon>
        <taxon>Spiruromorpha</taxon>
        <taxon>Filarioidea</taxon>
        <taxon>Onchocercidae</taxon>
        <taxon>Cercopithifilaria</taxon>
    </lineage>
</organism>
<comment type="caution">
    <text evidence="2">The sequence shown here is derived from an EMBL/GenBank/DDBJ whole genome shotgun (WGS) entry which is preliminary data.</text>
</comment>
<keyword evidence="1" id="KW-0732">Signal</keyword>
<dbReference type="PANTHER" id="PTHR35573">
    <property type="entry name" value="PROTEIN CBG22129"/>
    <property type="match status" value="1"/>
</dbReference>
<gene>
    <name evidence="2" type="ORF">CJOHNSTONI_LOCUS8948</name>
</gene>
<accession>A0A8J2Q6M3</accession>
<dbReference type="OrthoDB" id="5914298at2759"/>
<feature type="chain" id="PRO_5035320406" description="MD-2-related lipid-recognition domain-containing protein" evidence="1">
    <location>
        <begin position="18"/>
        <end position="177"/>
    </location>
</feature>
<reference evidence="2" key="1">
    <citation type="submission" date="2021-09" db="EMBL/GenBank/DDBJ databases">
        <authorList>
            <consortium name="Pathogen Informatics"/>
        </authorList>
    </citation>
    <scope>NUCLEOTIDE SEQUENCE</scope>
</reference>